<dbReference type="PANTHER" id="PTHR46470">
    <property type="entry name" value="N-ACYLNEURAMINATE-9-PHOSPHATASE"/>
    <property type="match status" value="1"/>
</dbReference>
<evidence type="ECO:0000256" key="4">
    <source>
        <dbReference type="ARBA" id="ARBA00022842"/>
    </source>
</evidence>
<dbReference type="InterPro" id="IPR036412">
    <property type="entry name" value="HAD-like_sf"/>
</dbReference>
<evidence type="ECO:0000256" key="3">
    <source>
        <dbReference type="ARBA" id="ARBA00022801"/>
    </source>
</evidence>
<dbReference type="Gene3D" id="3.40.50.1000">
    <property type="entry name" value="HAD superfamily/HAD-like"/>
    <property type="match status" value="1"/>
</dbReference>
<reference evidence="5 6" key="1">
    <citation type="submission" date="2023-04" db="EMBL/GenBank/DDBJ databases">
        <title>Fusibacter bizertensis strain WBS, isolated from littoral bottom sediments of the Arctic seas - biochemical and genomic analysis.</title>
        <authorList>
            <person name="Brioukhanov A.L."/>
        </authorList>
    </citation>
    <scope>NUCLEOTIDE SEQUENCE [LARGE SCALE GENOMIC DNA]</scope>
    <source>
        <strain evidence="5 6">WBS</strain>
    </source>
</reference>
<dbReference type="Proteomes" id="UP001158045">
    <property type="component" value="Unassembled WGS sequence"/>
</dbReference>
<gene>
    <name evidence="5" type="ORF">QE109_09150</name>
</gene>
<evidence type="ECO:0000256" key="2">
    <source>
        <dbReference type="ARBA" id="ARBA00022723"/>
    </source>
</evidence>
<dbReference type="SFLD" id="SFLDG01129">
    <property type="entry name" value="C1.5:_HAD__Beta-PGM__Phosphata"/>
    <property type="match status" value="1"/>
</dbReference>
<dbReference type="InterPro" id="IPR006439">
    <property type="entry name" value="HAD-SF_hydro_IA"/>
</dbReference>
<dbReference type="PANTHER" id="PTHR46470:SF2">
    <property type="entry name" value="GLYCERALDEHYDE 3-PHOSPHATE PHOSPHATASE"/>
    <property type="match status" value="1"/>
</dbReference>
<dbReference type="Gene3D" id="1.10.150.520">
    <property type="match status" value="1"/>
</dbReference>
<protein>
    <submittedName>
        <fullName evidence="5">HAD family hydrolase</fullName>
        <ecNumber evidence="5">3.1.3.-</ecNumber>
    </submittedName>
</protein>
<sequence>MNYKGILLDLDNTLYNYDVAHEEALTDTLTLFSKETGLTFSDAKRIFSLAKKSNHIKLHGTASSHSRILYFQRMLEEVGAFDFSLTLKLESNYWQLFYSLIKPEPFALEFLKEIDLPKCIITDFTAMAQYNKIIKLDMDQWITHLVTSEEAGVEKPHPFIFTLGLQKLGLKASEVIMIGDSYEKDCLGASACGIDSILYKGNSDLEDLSKGIHPFNSFFDIIHWLE</sequence>
<dbReference type="NCBIfam" id="TIGR01549">
    <property type="entry name" value="HAD-SF-IA-v1"/>
    <property type="match status" value="1"/>
</dbReference>
<keyword evidence="3 5" id="KW-0378">Hydrolase</keyword>
<dbReference type="SUPFAM" id="SSF56784">
    <property type="entry name" value="HAD-like"/>
    <property type="match status" value="1"/>
</dbReference>
<dbReference type="Pfam" id="PF00702">
    <property type="entry name" value="Hydrolase"/>
    <property type="match status" value="1"/>
</dbReference>
<dbReference type="InterPro" id="IPR051400">
    <property type="entry name" value="HAD-like_hydrolase"/>
</dbReference>
<dbReference type="EC" id="3.1.3.-" evidence="5"/>
<dbReference type="SFLD" id="SFLDS00003">
    <property type="entry name" value="Haloacid_Dehalogenase"/>
    <property type="match status" value="1"/>
</dbReference>
<comment type="caution">
    <text evidence="5">The sequence shown here is derived from an EMBL/GenBank/DDBJ whole genome shotgun (WGS) entry which is preliminary data.</text>
</comment>
<proteinExistence type="predicted"/>
<keyword evidence="6" id="KW-1185">Reference proteome</keyword>
<dbReference type="RefSeq" id="WP_281094154.1">
    <property type="nucleotide sequence ID" value="NZ_JARYZI010000005.1"/>
</dbReference>
<evidence type="ECO:0000256" key="1">
    <source>
        <dbReference type="ARBA" id="ARBA00001946"/>
    </source>
</evidence>
<evidence type="ECO:0000313" key="6">
    <source>
        <dbReference type="Proteomes" id="UP001158045"/>
    </source>
</evidence>
<keyword evidence="4" id="KW-0460">Magnesium</keyword>
<dbReference type="EMBL" id="JARYZI010000005">
    <property type="protein sequence ID" value="MDH8678313.1"/>
    <property type="molecule type" value="Genomic_DNA"/>
</dbReference>
<dbReference type="InterPro" id="IPR023214">
    <property type="entry name" value="HAD_sf"/>
</dbReference>
<accession>A0ABT6ND27</accession>
<comment type="cofactor">
    <cofactor evidence="1">
        <name>Mg(2+)</name>
        <dbReference type="ChEBI" id="CHEBI:18420"/>
    </cofactor>
</comment>
<keyword evidence="2" id="KW-0479">Metal-binding</keyword>
<organism evidence="5 6">
    <name type="scientific">Fusibacter bizertensis</name>
    <dbReference type="NCBI Taxonomy" id="1488331"/>
    <lineage>
        <taxon>Bacteria</taxon>
        <taxon>Bacillati</taxon>
        <taxon>Bacillota</taxon>
        <taxon>Clostridia</taxon>
        <taxon>Eubacteriales</taxon>
        <taxon>Eubacteriales Family XII. Incertae Sedis</taxon>
        <taxon>Fusibacter</taxon>
    </lineage>
</organism>
<evidence type="ECO:0000313" key="5">
    <source>
        <dbReference type="EMBL" id="MDH8678313.1"/>
    </source>
</evidence>
<name>A0ABT6ND27_9FIRM</name>
<dbReference type="GO" id="GO:0016787">
    <property type="term" value="F:hydrolase activity"/>
    <property type="evidence" value="ECO:0007669"/>
    <property type="project" value="UniProtKB-KW"/>
</dbReference>